<dbReference type="InterPro" id="IPR052534">
    <property type="entry name" value="Extracell_DNA_Util/SecSys_Comp"/>
</dbReference>
<proteinExistence type="predicted"/>
<keyword evidence="2" id="KW-1133">Transmembrane helix</keyword>
<evidence type="ECO:0000313" key="4">
    <source>
        <dbReference type="Proteomes" id="UP001500359"/>
    </source>
</evidence>
<dbReference type="Proteomes" id="UP001500359">
    <property type="component" value="Unassembled WGS sequence"/>
</dbReference>
<dbReference type="PANTHER" id="PTHR40278">
    <property type="entry name" value="DNA UTILIZATION PROTEIN HOFN"/>
    <property type="match status" value="1"/>
</dbReference>
<accession>A0ABP3X313</accession>
<feature type="coiled-coil region" evidence="1">
    <location>
        <begin position="47"/>
        <end position="91"/>
    </location>
</feature>
<comment type="caution">
    <text evidence="3">The sequence shown here is derived from an EMBL/GenBank/DDBJ whole genome shotgun (WGS) entry which is preliminary data.</text>
</comment>
<keyword evidence="1" id="KW-0175">Coiled coil</keyword>
<keyword evidence="2" id="KW-0472">Membrane</keyword>
<evidence type="ECO:0000256" key="2">
    <source>
        <dbReference type="SAM" id="Phobius"/>
    </source>
</evidence>
<evidence type="ECO:0000313" key="3">
    <source>
        <dbReference type="EMBL" id="GAA0858795.1"/>
    </source>
</evidence>
<dbReference type="InterPro" id="IPR007813">
    <property type="entry name" value="PilN"/>
</dbReference>
<organism evidence="3 4">
    <name type="scientific">Aliiglaciecola litoralis</name>
    <dbReference type="NCBI Taxonomy" id="582857"/>
    <lineage>
        <taxon>Bacteria</taxon>
        <taxon>Pseudomonadati</taxon>
        <taxon>Pseudomonadota</taxon>
        <taxon>Gammaproteobacteria</taxon>
        <taxon>Alteromonadales</taxon>
        <taxon>Alteromonadaceae</taxon>
        <taxon>Aliiglaciecola</taxon>
    </lineage>
</organism>
<dbReference type="Pfam" id="PF05137">
    <property type="entry name" value="PilN"/>
    <property type="match status" value="1"/>
</dbReference>
<feature type="transmembrane region" description="Helical" evidence="2">
    <location>
        <begin position="21"/>
        <end position="43"/>
    </location>
</feature>
<name>A0ABP3X313_9ALTE</name>
<reference evidence="4" key="1">
    <citation type="journal article" date="2019" name="Int. J. Syst. Evol. Microbiol.">
        <title>The Global Catalogue of Microorganisms (GCM) 10K type strain sequencing project: providing services to taxonomists for standard genome sequencing and annotation.</title>
        <authorList>
            <consortium name="The Broad Institute Genomics Platform"/>
            <consortium name="The Broad Institute Genome Sequencing Center for Infectious Disease"/>
            <person name="Wu L."/>
            <person name="Ma J."/>
        </authorList>
    </citation>
    <scope>NUCLEOTIDE SEQUENCE [LARGE SCALE GENOMIC DNA]</scope>
    <source>
        <strain evidence="4">JCM 15896</strain>
    </source>
</reference>
<dbReference type="EMBL" id="BAAAFD010000009">
    <property type="protein sequence ID" value="GAA0858795.1"/>
    <property type="molecule type" value="Genomic_DNA"/>
</dbReference>
<keyword evidence="2" id="KW-0812">Transmembrane</keyword>
<keyword evidence="4" id="KW-1185">Reference proteome</keyword>
<dbReference type="RefSeq" id="WP_343861366.1">
    <property type="nucleotide sequence ID" value="NZ_BAAAFD010000009.1"/>
</dbReference>
<dbReference type="PANTHER" id="PTHR40278:SF2">
    <property type="entry name" value="TYPE IV PILUS INNER MEMBRANE COMPONENT PILN"/>
    <property type="match status" value="1"/>
</dbReference>
<gene>
    <name evidence="3" type="ORF">GCM10009114_29800</name>
</gene>
<sequence>MSHVNLLPWREVMRQQQKKEFLTLLFAVALFVMILVWLVGMLIDSQIANQNQRNSFLEGQIAVLDAEITKIKDIKESKKAIEQRMALIEQLQTSRNVAPIVFDELARMLPPGVSFRSFSRQGNIIQVSGVSESNNRLSSFMRNIEESKIFGNGELSSIVADTSATDAVSEFKLTFSINSEVAPDFSEAEQEVQK</sequence>
<evidence type="ECO:0000256" key="1">
    <source>
        <dbReference type="SAM" id="Coils"/>
    </source>
</evidence>
<protein>
    <submittedName>
        <fullName evidence="3">PilN domain-containing protein</fullName>
    </submittedName>
</protein>